<dbReference type="EMBL" id="CP049257">
    <property type="protein sequence ID" value="QIG44809.1"/>
    <property type="molecule type" value="Genomic_DNA"/>
</dbReference>
<organism evidence="3 4">
    <name type="scientific">Nocardioides anomalus</name>
    <dbReference type="NCBI Taxonomy" id="2712223"/>
    <lineage>
        <taxon>Bacteria</taxon>
        <taxon>Bacillati</taxon>
        <taxon>Actinomycetota</taxon>
        <taxon>Actinomycetes</taxon>
        <taxon>Propionibacteriales</taxon>
        <taxon>Nocardioidaceae</taxon>
        <taxon>Nocardioides</taxon>
    </lineage>
</organism>
<proteinExistence type="predicted"/>
<evidence type="ECO:0000313" key="3">
    <source>
        <dbReference type="EMBL" id="QIG44809.1"/>
    </source>
</evidence>
<evidence type="ECO:0000256" key="1">
    <source>
        <dbReference type="SAM" id="MobiDB-lite"/>
    </source>
</evidence>
<reference evidence="3 4" key="1">
    <citation type="submission" date="2020-02" db="EMBL/GenBank/DDBJ databases">
        <title>Full genome sequence of Nocardioides sp. R-3366.</title>
        <authorList>
            <person name="Im W.-T."/>
        </authorList>
    </citation>
    <scope>NUCLEOTIDE SEQUENCE [LARGE SCALE GENOMIC DNA]</scope>
    <source>
        <strain evidence="3 4">R-3366</strain>
    </source>
</reference>
<keyword evidence="2" id="KW-0812">Transmembrane</keyword>
<evidence type="ECO:0000313" key="4">
    <source>
        <dbReference type="Proteomes" id="UP000502996"/>
    </source>
</evidence>
<dbReference type="KEGG" id="nano:G5V58_20315"/>
<accession>A0A6G6WHW6</accession>
<name>A0A6G6WHW6_9ACTN</name>
<dbReference type="RefSeq" id="WP_165236721.1">
    <property type="nucleotide sequence ID" value="NZ_CP049257.1"/>
</dbReference>
<feature type="region of interest" description="Disordered" evidence="1">
    <location>
        <begin position="37"/>
        <end position="59"/>
    </location>
</feature>
<dbReference type="Proteomes" id="UP000502996">
    <property type="component" value="Chromosome"/>
</dbReference>
<gene>
    <name evidence="3" type="ORF">G5V58_20315</name>
</gene>
<keyword evidence="2" id="KW-1133">Transmembrane helix</keyword>
<protein>
    <submittedName>
        <fullName evidence="3">Uncharacterized protein</fullName>
    </submittedName>
</protein>
<feature type="transmembrane region" description="Helical" evidence="2">
    <location>
        <begin position="382"/>
        <end position="403"/>
    </location>
</feature>
<dbReference type="AlphaFoldDB" id="A0A6G6WHW6"/>
<keyword evidence="4" id="KW-1185">Reference proteome</keyword>
<keyword evidence="2" id="KW-0472">Membrane</keyword>
<feature type="transmembrane region" description="Helical" evidence="2">
    <location>
        <begin position="415"/>
        <end position="433"/>
    </location>
</feature>
<sequence length="447" mass="47539">MSSVQAPAVTVEGGALRSVEMGATFLTGVEVDVATSLLDPTDEGPGGRLARSSTVPMRSSHAAAQTGGGLFYAVSGSEHGTEVVPRTLATVDPGWLLDQADPSASPEGWTLRSVECDVHDYGVGMLVLRWEPHVDAAVAVPALDAVLAALTTASTVAVAELAPLVAHACADALHDDPARLDLSHGLDLESVAVLPPVGEVLWLWHVLTLTGADHPALARSVAAVVCPNDAEVLELRDHTLAAGVHASVVCSTPERWADGDFLARAPRRQDSWWTLFWRLDRVLLALQLRLEANLETQALAELQTRAEVLHDVSTRVSLLRSRLDSLNVASGARDLRAWHALAAAWDLPYRIAAVDQKLTVLTRAYAEVLSQISNGRAARVNFMIYVFTAFSLVASVVAVAQFAQGSADTGAVVRLVTIVGSVLGALFAVLLSVRTTRAIRRRREPAS</sequence>
<evidence type="ECO:0000256" key="2">
    <source>
        <dbReference type="SAM" id="Phobius"/>
    </source>
</evidence>